<proteinExistence type="predicted"/>
<accession>A0AAJ0FFJ8</accession>
<dbReference type="GeneID" id="85305073"/>
<dbReference type="Proteomes" id="UP001244011">
    <property type="component" value="Unassembled WGS sequence"/>
</dbReference>
<comment type="caution">
    <text evidence="2">The sequence shown here is derived from an EMBL/GenBank/DDBJ whole genome shotgun (WGS) entry which is preliminary data.</text>
</comment>
<sequence length="166" mass="18482">MEDQYYQNFVSNQVTDDMLEKAAKLFSENYGTWGRGSHSPGKPVKLGTRQLREQYLPESAATFYAKVSVDGKLAGNAFACRWEHKGKTVCWVTQLVVDKHYRGRGLATGLLRALRLDGDDSYGIMSSHPFACLAAANSFGGVRTFFTICTHFLNFSHTVPLMPAAY</sequence>
<evidence type="ECO:0000313" key="3">
    <source>
        <dbReference type="Proteomes" id="UP001244011"/>
    </source>
</evidence>
<feature type="domain" description="N-acetyltransferase" evidence="1">
    <location>
        <begin position="52"/>
        <end position="114"/>
    </location>
</feature>
<dbReference type="EMBL" id="MU839011">
    <property type="protein sequence ID" value="KAK1766661.1"/>
    <property type="molecule type" value="Genomic_DNA"/>
</dbReference>
<protein>
    <recommendedName>
        <fullName evidence="1">N-acetyltransferase domain-containing protein</fullName>
    </recommendedName>
</protein>
<dbReference type="SUPFAM" id="SSF55729">
    <property type="entry name" value="Acyl-CoA N-acyltransferases (Nat)"/>
    <property type="match status" value="1"/>
</dbReference>
<keyword evidence="3" id="KW-1185">Reference proteome</keyword>
<dbReference type="RefSeq" id="XP_060282874.1">
    <property type="nucleotide sequence ID" value="XM_060421886.1"/>
</dbReference>
<reference evidence="2" key="1">
    <citation type="submission" date="2023-06" db="EMBL/GenBank/DDBJ databases">
        <title>Genome-scale phylogeny and comparative genomics of the fungal order Sordariales.</title>
        <authorList>
            <consortium name="Lawrence Berkeley National Laboratory"/>
            <person name="Hensen N."/>
            <person name="Bonometti L."/>
            <person name="Westerberg I."/>
            <person name="Brannstrom I.O."/>
            <person name="Guillou S."/>
            <person name="Cros-Aarteil S."/>
            <person name="Calhoun S."/>
            <person name="Haridas S."/>
            <person name="Kuo A."/>
            <person name="Mondo S."/>
            <person name="Pangilinan J."/>
            <person name="Riley R."/>
            <person name="Labutti K."/>
            <person name="Andreopoulos B."/>
            <person name="Lipzen A."/>
            <person name="Chen C."/>
            <person name="Yanf M."/>
            <person name="Daum C."/>
            <person name="Ng V."/>
            <person name="Clum A."/>
            <person name="Steindorff A."/>
            <person name="Ohm R."/>
            <person name="Martin F."/>
            <person name="Silar P."/>
            <person name="Natvig D."/>
            <person name="Lalanne C."/>
            <person name="Gautier V."/>
            <person name="Ament-Velasquez S.L."/>
            <person name="Kruys A."/>
            <person name="Hutchinson M.I."/>
            <person name="Powell A.J."/>
            <person name="Barry K."/>
            <person name="Miller A.N."/>
            <person name="Grigoriev I.V."/>
            <person name="Debuchy R."/>
            <person name="Gladieux P."/>
            <person name="Thoren M.H."/>
            <person name="Johannesson H."/>
        </authorList>
    </citation>
    <scope>NUCLEOTIDE SEQUENCE</scope>
    <source>
        <strain evidence="2">8032-3</strain>
    </source>
</reference>
<dbReference type="AlphaFoldDB" id="A0AAJ0FFJ8"/>
<dbReference type="Gene3D" id="3.40.630.30">
    <property type="match status" value="1"/>
</dbReference>
<evidence type="ECO:0000313" key="2">
    <source>
        <dbReference type="EMBL" id="KAK1766661.1"/>
    </source>
</evidence>
<gene>
    <name evidence="2" type="ORF">QBC33DRAFT_106562</name>
</gene>
<organism evidence="2 3">
    <name type="scientific">Phialemonium atrogriseum</name>
    <dbReference type="NCBI Taxonomy" id="1093897"/>
    <lineage>
        <taxon>Eukaryota</taxon>
        <taxon>Fungi</taxon>
        <taxon>Dikarya</taxon>
        <taxon>Ascomycota</taxon>
        <taxon>Pezizomycotina</taxon>
        <taxon>Sordariomycetes</taxon>
        <taxon>Sordariomycetidae</taxon>
        <taxon>Cephalothecales</taxon>
        <taxon>Cephalothecaceae</taxon>
        <taxon>Phialemonium</taxon>
    </lineage>
</organism>
<dbReference type="InterPro" id="IPR016181">
    <property type="entry name" value="Acyl_CoA_acyltransferase"/>
</dbReference>
<dbReference type="GO" id="GO:0016747">
    <property type="term" value="F:acyltransferase activity, transferring groups other than amino-acyl groups"/>
    <property type="evidence" value="ECO:0007669"/>
    <property type="project" value="InterPro"/>
</dbReference>
<name>A0AAJ0FFJ8_9PEZI</name>
<dbReference type="CDD" id="cd04301">
    <property type="entry name" value="NAT_SF"/>
    <property type="match status" value="1"/>
</dbReference>
<dbReference type="InterPro" id="IPR000182">
    <property type="entry name" value="GNAT_dom"/>
</dbReference>
<dbReference type="Pfam" id="PF00583">
    <property type="entry name" value="Acetyltransf_1"/>
    <property type="match status" value="1"/>
</dbReference>
<evidence type="ECO:0000259" key="1">
    <source>
        <dbReference type="Pfam" id="PF00583"/>
    </source>
</evidence>